<name>A0A6B9ITM7_9ADEN</name>
<accession>A0A6B9ITM7</accession>
<protein>
    <submittedName>
        <fullName evidence="1">33K</fullName>
    </submittedName>
</protein>
<reference evidence="1" key="1">
    <citation type="submission" date="2019-05" db="EMBL/GenBank/DDBJ databases">
        <title>Histopathologic Changes, Ultrastructure, and Molecular Characterization of an Adenovirus in a Sun Conure (Aratinga solstitialis).</title>
        <authorList>
            <person name="Gottdenker N.L."/>
            <person name="Gregory C.R."/>
            <person name="Ard M.B."/>
            <person name="Lorenz W.W."/>
            <person name="Nilsen R.A."/>
            <person name="Ritchie B.W."/>
        </authorList>
    </citation>
    <scope>NUCLEOTIDE SEQUENCE</scope>
    <source>
        <strain evidence="1">142787</strain>
    </source>
</reference>
<evidence type="ECO:0000313" key="1">
    <source>
        <dbReference type="EMBL" id="QGZ10482.1"/>
    </source>
</evidence>
<dbReference type="EMBL" id="MK937860">
    <property type="protein sequence ID" value="QGZ10482.1"/>
    <property type="molecule type" value="Genomic_DNA"/>
</dbReference>
<proteinExistence type="predicted"/>
<organism evidence="1">
    <name type="scientific">Siadenovirus sp</name>
    <dbReference type="NCBI Taxonomy" id="2671519"/>
    <lineage>
        <taxon>Viruses</taxon>
        <taxon>Varidnaviria</taxon>
        <taxon>Bamfordvirae</taxon>
        <taxon>Preplasmiviricota</taxon>
        <taxon>Polisuviricotina</taxon>
        <taxon>Pharingeaviricetes</taxon>
        <taxon>Rowavirales</taxon>
        <taxon>Adenoviridae</taxon>
        <taxon>Siadenovirus</taxon>
    </lineage>
</organism>
<sequence>MLCSFFSYKYFRALASKCILYRTFKSAQEVYLAKMEFKVRFCICNSSLRSFSYIKSFRSLTVFHTSRLKFNIS</sequence>